<evidence type="ECO:0000313" key="1">
    <source>
        <dbReference type="EMBL" id="CAH3171542.1"/>
    </source>
</evidence>
<dbReference type="Proteomes" id="UP001159405">
    <property type="component" value="Unassembled WGS sequence"/>
</dbReference>
<keyword evidence="2" id="KW-1185">Reference proteome</keyword>
<protein>
    <submittedName>
        <fullName evidence="1">Uncharacterized protein</fullName>
    </submittedName>
</protein>
<comment type="caution">
    <text evidence="1">The sequence shown here is derived from an EMBL/GenBank/DDBJ whole genome shotgun (WGS) entry which is preliminary data.</text>
</comment>
<evidence type="ECO:0000313" key="2">
    <source>
        <dbReference type="Proteomes" id="UP001159405"/>
    </source>
</evidence>
<sequence>MMPARLGFKGFLVQGLKQKEPELIIGKSTLALQQHLFGTLPAVSPAKQPKQLLQQNLPEPLKLLGQKAIQNLPPKKPISVTGRRKRYAYEITSYPWNDIPAAQLNNNCYNYANNKPTYTFAQPGRGSGARCQYHLSDCMRNAAINDHLETLDLPPAAPLPPVPSGKKHLVALVINPGVDFHWYRLDQLGIWSHKPGTTQATSFDNGGAIIFDPRVANRGGYTIFACFMHSDRDEVTIA</sequence>
<reference evidence="1 2" key="1">
    <citation type="submission" date="2022-05" db="EMBL/GenBank/DDBJ databases">
        <authorList>
            <consortium name="Genoscope - CEA"/>
            <person name="William W."/>
        </authorList>
    </citation>
    <scope>NUCLEOTIDE SEQUENCE [LARGE SCALE GENOMIC DNA]</scope>
</reference>
<dbReference type="EMBL" id="CALNXK010000164">
    <property type="protein sequence ID" value="CAH3171542.1"/>
    <property type="molecule type" value="Genomic_DNA"/>
</dbReference>
<accession>A0ABN8QX07</accession>
<organism evidence="1 2">
    <name type="scientific">Porites lobata</name>
    <dbReference type="NCBI Taxonomy" id="104759"/>
    <lineage>
        <taxon>Eukaryota</taxon>
        <taxon>Metazoa</taxon>
        <taxon>Cnidaria</taxon>
        <taxon>Anthozoa</taxon>
        <taxon>Hexacorallia</taxon>
        <taxon>Scleractinia</taxon>
        <taxon>Fungiina</taxon>
        <taxon>Poritidae</taxon>
        <taxon>Porites</taxon>
    </lineage>
</organism>
<gene>
    <name evidence="1" type="ORF">PLOB_00011944</name>
</gene>
<proteinExistence type="predicted"/>
<name>A0ABN8QX07_9CNID</name>